<dbReference type="EMBL" id="AYYR01000106">
    <property type="protein sequence ID" value="KRM74090.1"/>
    <property type="molecule type" value="Genomic_DNA"/>
</dbReference>
<feature type="transmembrane region" description="Helical" evidence="7">
    <location>
        <begin position="320"/>
        <end position="338"/>
    </location>
</feature>
<evidence type="ECO:0000313" key="9">
    <source>
        <dbReference type="EMBL" id="KRM74090.1"/>
    </source>
</evidence>
<dbReference type="Gene3D" id="1.20.1720.10">
    <property type="entry name" value="Multidrug resistance protein D"/>
    <property type="match status" value="1"/>
</dbReference>
<evidence type="ECO:0000259" key="8">
    <source>
        <dbReference type="PROSITE" id="PS50850"/>
    </source>
</evidence>
<feature type="domain" description="Major facilitator superfamily (MFS) profile" evidence="8">
    <location>
        <begin position="10"/>
        <end position="443"/>
    </location>
</feature>
<feature type="transmembrane region" description="Helical" evidence="7">
    <location>
        <begin position="418"/>
        <end position="438"/>
    </location>
</feature>
<comment type="subcellular location">
    <subcellularLocation>
        <location evidence="1">Cell membrane</location>
        <topology evidence="1">Multi-pass membrane protein</topology>
    </subcellularLocation>
</comment>
<organism evidence="9 10">
    <name type="scientific">Secundilactobacillus collinoides DSM 20515 = JCM 1123</name>
    <dbReference type="NCBI Taxonomy" id="1423733"/>
    <lineage>
        <taxon>Bacteria</taxon>
        <taxon>Bacillati</taxon>
        <taxon>Bacillota</taxon>
        <taxon>Bacilli</taxon>
        <taxon>Lactobacillales</taxon>
        <taxon>Lactobacillaceae</taxon>
        <taxon>Secundilactobacillus</taxon>
    </lineage>
</organism>
<feature type="transmembrane region" description="Helical" evidence="7">
    <location>
        <begin position="9"/>
        <end position="32"/>
    </location>
</feature>
<dbReference type="GO" id="GO:0005886">
    <property type="term" value="C:plasma membrane"/>
    <property type="evidence" value="ECO:0007669"/>
    <property type="project" value="UniProtKB-SubCell"/>
</dbReference>
<dbReference type="PROSITE" id="PS50850">
    <property type="entry name" value="MFS"/>
    <property type="match status" value="1"/>
</dbReference>
<comment type="caution">
    <text evidence="9">The sequence shown here is derived from an EMBL/GenBank/DDBJ whole genome shotgun (WGS) entry which is preliminary data.</text>
</comment>
<accession>A0A0R2B4U0</accession>
<dbReference type="InterPro" id="IPR036259">
    <property type="entry name" value="MFS_trans_sf"/>
</dbReference>
<evidence type="ECO:0000256" key="4">
    <source>
        <dbReference type="ARBA" id="ARBA00022692"/>
    </source>
</evidence>
<feature type="transmembrane region" description="Helical" evidence="7">
    <location>
        <begin position="219"/>
        <end position="236"/>
    </location>
</feature>
<dbReference type="RefSeq" id="WP_056997340.1">
    <property type="nucleotide sequence ID" value="NZ_AYYR01000106.1"/>
</dbReference>
<dbReference type="PANTHER" id="PTHR42718:SF46">
    <property type="entry name" value="BLR6921 PROTEIN"/>
    <property type="match status" value="1"/>
</dbReference>
<gene>
    <name evidence="9" type="ORF">FC82_GL000869</name>
</gene>
<feature type="transmembrane region" description="Helical" evidence="7">
    <location>
        <begin position="44"/>
        <end position="63"/>
    </location>
</feature>
<protein>
    <submittedName>
        <fullName evidence="9">Transporter, major facilitator family protein</fullName>
    </submittedName>
</protein>
<feature type="transmembrane region" description="Helical" evidence="7">
    <location>
        <begin position="166"/>
        <end position="184"/>
    </location>
</feature>
<evidence type="ECO:0000256" key="5">
    <source>
        <dbReference type="ARBA" id="ARBA00022989"/>
    </source>
</evidence>
<evidence type="ECO:0000256" key="6">
    <source>
        <dbReference type="ARBA" id="ARBA00023136"/>
    </source>
</evidence>
<keyword evidence="2" id="KW-0813">Transport</keyword>
<evidence type="ECO:0000256" key="3">
    <source>
        <dbReference type="ARBA" id="ARBA00022475"/>
    </source>
</evidence>
<dbReference type="PANTHER" id="PTHR42718">
    <property type="entry name" value="MAJOR FACILITATOR SUPERFAMILY MULTIDRUG TRANSPORTER MFSC"/>
    <property type="match status" value="1"/>
</dbReference>
<dbReference type="Gene3D" id="1.20.1250.20">
    <property type="entry name" value="MFS general substrate transporter like domains"/>
    <property type="match status" value="1"/>
</dbReference>
<evidence type="ECO:0000313" key="10">
    <source>
        <dbReference type="Proteomes" id="UP000051845"/>
    </source>
</evidence>
<dbReference type="SUPFAM" id="SSF103473">
    <property type="entry name" value="MFS general substrate transporter"/>
    <property type="match status" value="1"/>
</dbReference>
<keyword evidence="4 7" id="KW-0812">Transmembrane</keyword>
<dbReference type="STRING" id="33960.TY91_10825"/>
<feature type="transmembrane region" description="Helical" evidence="7">
    <location>
        <begin position="101"/>
        <end position="123"/>
    </location>
</feature>
<feature type="transmembrane region" description="Helical" evidence="7">
    <location>
        <begin position="75"/>
        <end position="95"/>
    </location>
</feature>
<evidence type="ECO:0000256" key="1">
    <source>
        <dbReference type="ARBA" id="ARBA00004651"/>
    </source>
</evidence>
<keyword evidence="6 7" id="KW-0472">Membrane</keyword>
<feature type="transmembrane region" description="Helical" evidence="7">
    <location>
        <begin position="385"/>
        <end position="406"/>
    </location>
</feature>
<proteinExistence type="predicted"/>
<dbReference type="PATRIC" id="fig|1423733.4.peg.910"/>
<reference evidence="9 10" key="1">
    <citation type="journal article" date="2015" name="Genome Announc.">
        <title>Expanding the biotechnology potential of lactobacilli through comparative genomics of 213 strains and associated genera.</title>
        <authorList>
            <person name="Sun Z."/>
            <person name="Harris H.M."/>
            <person name="McCann A."/>
            <person name="Guo C."/>
            <person name="Argimon S."/>
            <person name="Zhang W."/>
            <person name="Yang X."/>
            <person name="Jeffery I.B."/>
            <person name="Cooney J.C."/>
            <person name="Kagawa T.F."/>
            <person name="Liu W."/>
            <person name="Song Y."/>
            <person name="Salvetti E."/>
            <person name="Wrobel A."/>
            <person name="Rasinkangas P."/>
            <person name="Parkhill J."/>
            <person name="Rea M.C."/>
            <person name="O'Sullivan O."/>
            <person name="Ritari J."/>
            <person name="Douillard F.P."/>
            <person name="Paul Ross R."/>
            <person name="Yang R."/>
            <person name="Briner A.E."/>
            <person name="Felis G.E."/>
            <person name="de Vos W.M."/>
            <person name="Barrangou R."/>
            <person name="Klaenhammer T.R."/>
            <person name="Caufield P.W."/>
            <person name="Cui Y."/>
            <person name="Zhang H."/>
            <person name="O'Toole P.W."/>
        </authorList>
    </citation>
    <scope>NUCLEOTIDE SEQUENCE [LARGE SCALE GENOMIC DNA]</scope>
    <source>
        <strain evidence="9 10">DSM 20515</strain>
    </source>
</reference>
<dbReference type="InterPro" id="IPR020846">
    <property type="entry name" value="MFS_dom"/>
</dbReference>
<feature type="transmembrane region" description="Helical" evidence="7">
    <location>
        <begin position="257"/>
        <end position="275"/>
    </location>
</feature>
<keyword evidence="5 7" id="KW-1133">Transmembrane helix</keyword>
<dbReference type="Pfam" id="PF07690">
    <property type="entry name" value="MFS_1"/>
    <property type="match status" value="1"/>
</dbReference>
<sequence length="444" mass="47863">MSYHVKQRIILVIALLSYFLTALSNSIVITGLTKIAADLSMNQITLSWVQNAYGLAFGSFLLLSGRLSDALSRRTVLSVALVIFMVGSFLAGLAPTGTIMIAARFLQGIGSALLAPTSMALLVDYFEGPALVKAIAWYSSISGLESSVGLVLGGVLASYWSWRVGFYLNAPVCLLMLVLTAKVLPKTAPQSERFDVIGTISSVLGCGLLVYSLTGASRVGLTLTIAIMILAIFLLIEKHRSNAILPLAIFKNRIRSMAYLNRTILNGTIMGYWFFISEYLQQVYHYSPLVTGFAYLPISLTMFLAAVIVPRLITHWHNKWTFLVAVNIVLIGFIWALLITDQGYWLSVGIPMLILGCGQGLALAPNTNMGLANVDETNTGVASGLINTAHQLGGVLGLALFVNLSSSLVSSHQMAAEFHVAMIAAVVMAVIVVVLAWFSPNNDH</sequence>
<dbReference type="InterPro" id="IPR011701">
    <property type="entry name" value="MFS"/>
</dbReference>
<dbReference type="PRINTS" id="PR01036">
    <property type="entry name" value="TCRTETB"/>
</dbReference>
<dbReference type="Proteomes" id="UP000051845">
    <property type="component" value="Unassembled WGS sequence"/>
</dbReference>
<keyword evidence="3" id="KW-1003">Cell membrane</keyword>
<dbReference type="AlphaFoldDB" id="A0A0R2B4U0"/>
<feature type="transmembrane region" description="Helical" evidence="7">
    <location>
        <begin position="344"/>
        <end position="364"/>
    </location>
</feature>
<dbReference type="GO" id="GO:0022857">
    <property type="term" value="F:transmembrane transporter activity"/>
    <property type="evidence" value="ECO:0007669"/>
    <property type="project" value="InterPro"/>
</dbReference>
<feature type="transmembrane region" description="Helical" evidence="7">
    <location>
        <begin position="135"/>
        <end position="160"/>
    </location>
</feature>
<evidence type="ECO:0000256" key="7">
    <source>
        <dbReference type="SAM" id="Phobius"/>
    </source>
</evidence>
<dbReference type="CDD" id="cd17321">
    <property type="entry name" value="MFS_MMR_MDR_like"/>
    <property type="match status" value="1"/>
</dbReference>
<feature type="transmembrane region" description="Helical" evidence="7">
    <location>
        <begin position="295"/>
        <end position="313"/>
    </location>
</feature>
<name>A0A0R2B4U0_SECCO</name>
<feature type="transmembrane region" description="Helical" evidence="7">
    <location>
        <begin position="196"/>
        <end position="213"/>
    </location>
</feature>
<evidence type="ECO:0000256" key="2">
    <source>
        <dbReference type="ARBA" id="ARBA00022448"/>
    </source>
</evidence>